<feature type="region of interest" description="Disordered" evidence="15">
    <location>
        <begin position="1"/>
        <end position="42"/>
    </location>
</feature>
<evidence type="ECO:0000256" key="5">
    <source>
        <dbReference type="ARBA" id="ARBA00022490"/>
    </source>
</evidence>
<dbReference type="GO" id="GO:0005737">
    <property type="term" value="C:cytoplasm"/>
    <property type="evidence" value="ECO:0007669"/>
    <property type="project" value="UniProtKB-SubCell"/>
</dbReference>
<evidence type="ECO:0000256" key="6">
    <source>
        <dbReference type="ARBA" id="ARBA00022527"/>
    </source>
</evidence>
<dbReference type="PROSITE" id="PS50011">
    <property type="entry name" value="PROTEIN_KINASE_DOM"/>
    <property type="match status" value="1"/>
</dbReference>
<comment type="cofactor">
    <cofactor evidence="1">
        <name>Mg(2+)</name>
        <dbReference type="ChEBI" id="CHEBI:18420"/>
    </cofactor>
</comment>
<evidence type="ECO:0000259" key="17">
    <source>
        <dbReference type="PROSITE" id="PS50106"/>
    </source>
</evidence>
<feature type="domain" description="PDZ" evidence="17">
    <location>
        <begin position="810"/>
        <end position="898"/>
    </location>
</feature>
<dbReference type="GO" id="GO:0005524">
    <property type="term" value="F:ATP binding"/>
    <property type="evidence" value="ECO:0007669"/>
    <property type="project" value="UniProtKB-KW"/>
</dbReference>
<comment type="subcellular location">
    <subcellularLocation>
        <location evidence="2">Cytoplasm</location>
    </subcellularLocation>
</comment>
<gene>
    <name evidence="19" type="primary">MAST3</name>
    <name evidence="19" type="synonym">mast3b</name>
</gene>
<evidence type="ECO:0000256" key="2">
    <source>
        <dbReference type="ARBA" id="ARBA00004496"/>
    </source>
</evidence>
<evidence type="ECO:0000256" key="1">
    <source>
        <dbReference type="ARBA" id="ARBA00001946"/>
    </source>
</evidence>
<organism evidence="19 20">
    <name type="scientific">Sparus aurata</name>
    <name type="common">Gilthead sea bream</name>
    <dbReference type="NCBI Taxonomy" id="8175"/>
    <lineage>
        <taxon>Eukaryota</taxon>
        <taxon>Metazoa</taxon>
        <taxon>Chordata</taxon>
        <taxon>Craniata</taxon>
        <taxon>Vertebrata</taxon>
        <taxon>Euteleostomi</taxon>
        <taxon>Actinopterygii</taxon>
        <taxon>Neopterygii</taxon>
        <taxon>Teleostei</taxon>
        <taxon>Neoteleostei</taxon>
        <taxon>Acanthomorphata</taxon>
        <taxon>Eupercaria</taxon>
        <taxon>Spariformes</taxon>
        <taxon>Sparidae</taxon>
        <taxon>Sparus</taxon>
    </lineage>
</organism>
<evidence type="ECO:0000313" key="20">
    <source>
        <dbReference type="Proteomes" id="UP000472265"/>
    </source>
</evidence>
<keyword evidence="11" id="KW-0067">ATP-binding</keyword>
<dbReference type="Pfam" id="PF17820">
    <property type="entry name" value="PDZ_6"/>
    <property type="match status" value="1"/>
</dbReference>
<keyword evidence="20" id="KW-1185">Reference proteome</keyword>
<dbReference type="FunFam" id="2.30.42.10:FF:000008">
    <property type="entry name" value="microtubule-associated serine/threonine-protein kinase 4 isoform X2"/>
    <property type="match status" value="1"/>
</dbReference>
<evidence type="ECO:0000256" key="3">
    <source>
        <dbReference type="ARBA" id="ARBA00009903"/>
    </source>
</evidence>
<evidence type="ECO:0000256" key="15">
    <source>
        <dbReference type="SAM" id="MobiDB-lite"/>
    </source>
</evidence>
<keyword evidence="7" id="KW-0597">Phosphoprotein</keyword>
<feature type="domain" description="Protein kinase" evidence="16">
    <location>
        <begin position="330"/>
        <end position="564"/>
    </location>
</feature>
<dbReference type="PROSITE" id="PS51285">
    <property type="entry name" value="AGC_KINASE_CTER"/>
    <property type="match status" value="1"/>
</dbReference>
<feature type="compositionally biased region" description="Low complexity" evidence="15">
    <location>
        <begin position="777"/>
        <end position="801"/>
    </location>
</feature>
<dbReference type="GO" id="GO:0000287">
    <property type="term" value="F:magnesium ion binding"/>
    <property type="evidence" value="ECO:0007669"/>
    <property type="project" value="InterPro"/>
</dbReference>
<dbReference type="InterPro" id="IPR000719">
    <property type="entry name" value="Prot_kinase_dom"/>
</dbReference>
<dbReference type="CDD" id="cd05609">
    <property type="entry name" value="STKc_MAST"/>
    <property type="match status" value="1"/>
</dbReference>
<dbReference type="InterPro" id="IPR036034">
    <property type="entry name" value="PDZ_sf"/>
</dbReference>
<dbReference type="FunFam" id="3.30.200.20:FF:000457">
    <property type="entry name" value="Microtubule-associated serine/threonine-protein kinase"/>
    <property type="match status" value="1"/>
</dbReference>
<proteinExistence type="inferred from homology"/>
<dbReference type="Proteomes" id="UP000472265">
    <property type="component" value="Chromosome 11"/>
</dbReference>
<feature type="compositionally biased region" description="Low complexity" evidence="15">
    <location>
        <begin position="77"/>
        <end position="86"/>
    </location>
</feature>
<dbReference type="AlphaFoldDB" id="A0A671V1Q6"/>
<feature type="compositionally biased region" description="Basic residues" evidence="15">
    <location>
        <begin position="906"/>
        <end position="925"/>
    </location>
</feature>
<feature type="compositionally biased region" description="Low complexity" evidence="15">
    <location>
        <begin position="996"/>
        <end position="1018"/>
    </location>
</feature>
<dbReference type="PANTHER" id="PTHR24356">
    <property type="entry name" value="SERINE/THREONINE-PROTEIN KINASE"/>
    <property type="match status" value="1"/>
</dbReference>
<feature type="region of interest" description="Disordered" evidence="15">
    <location>
        <begin position="113"/>
        <end position="137"/>
    </location>
</feature>
<dbReference type="SUPFAM" id="SSF50156">
    <property type="entry name" value="PDZ domain-like"/>
    <property type="match status" value="1"/>
</dbReference>
<evidence type="ECO:0000256" key="4">
    <source>
        <dbReference type="ARBA" id="ARBA00012513"/>
    </source>
</evidence>
<dbReference type="GO" id="GO:0035556">
    <property type="term" value="P:intracellular signal transduction"/>
    <property type="evidence" value="ECO:0007669"/>
    <property type="project" value="TreeGrafter"/>
</dbReference>
<dbReference type="GO" id="GO:0004674">
    <property type="term" value="F:protein serine/threonine kinase activity"/>
    <property type="evidence" value="ECO:0007669"/>
    <property type="project" value="UniProtKB-KW"/>
</dbReference>
<dbReference type="InterPro" id="IPR011009">
    <property type="entry name" value="Kinase-like_dom_sf"/>
</dbReference>
<dbReference type="FunFam" id="1.20.1480.20:FF:000001">
    <property type="entry name" value="microtubule-associated serine/threonine-protein kinase 4 isoform X1"/>
    <property type="match status" value="1"/>
</dbReference>
<feature type="region of interest" description="Disordered" evidence="15">
    <location>
        <begin position="715"/>
        <end position="755"/>
    </location>
</feature>
<dbReference type="InterPro" id="IPR001478">
    <property type="entry name" value="PDZ"/>
</dbReference>
<dbReference type="InterPro" id="IPR037711">
    <property type="entry name" value="MAST"/>
</dbReference>
<evidence type="ECO:0000256" key="11">
    <source>
        <dbReference type="ARBA" id="ARBA00022840"/>
    </source>
</evidence>
<evidence type="ECO:0000259" key="18">
    <source>
        <dbReference type="PROSITE" id="PS51285"/>
    </source>
</evidence>
<dbReference type="SMART" id="SM00228">
    <property type="entry name" value="PDZ"/>
    <property type="match status" value="1"/>
</dbReference>
<dbReference type="Pfam" id="PF08926">
    <property type="entry name" value="DUF1908"/>
    <property type="match status" value="1"/>
</dbReference>
<feature type="region of interest" description="Disordered" evidence="15">
    <location>
        <begin position="667"/>
        <end position="688"/>
    </location>
</feature>
<dbReference type="Pfam" id="PF00069">
    <property type="entry name" value="Pkinase"/>
    <property type="match status" value="2"/>
</dbReference>
<feature type="domain" description="AGC-kinase C-terminal" evidence="18">
    <location>
        <begin position="565"/>
        <end position="637"/>
    </location>
</feature>
<keyword evidence="10" id="KW-0418">Kinase</keyword>
<dbReference type="SUPFAM" id="SSF140482">
    <property type="entry name" value="MAST3 pre-PK domain-like"/>
    <property type="match status" value="1"/>
</dbReference>
<evidence type="ECO:0000256" key="14">
    <source>
        <dbReference type="ARBA" id="ARBA00048679"/>
    </source>
</evidence>
<dbReference type="InterPro" id="IPR000961">
    <property type="entry name" value="AGC-kinase_C"/>
</dbReference>
<protein>
    <recommendedName>
        <fullName evidence="4">non-specific serine/threonine protein kinase</fullName>
        <ecNumber evidence="4">2.7.11.1</ecNumber>
    </recommendedName>
</protein>
<dbReference type="InterPro" id="IPR050236">
    <property type="entry name" value="Ser_Thr_kinase_AGC"/>
</dbReference>
<dbReference type="Gene3D" id="1.20.1480.20">
    <property type="entry name" value="MAST3 pre-PK domain-like"/>
    <property type="match status" value="1"/>
</dbReference>
<accession>A0A671V1Q6</accession>
<name>A0A671V1Q6_SPAAU</name>
<keyword evidence="6" id="KW-0723">Serine/threonine-protein kinase</keyword>
<feature type="compositionally biased region" description="Polar residues" evidence="15">
    <location>
        <begin position="66"/>
        <end position="76"/>
    </location>
</feature>
<evidence type="ECO:0000259" key="16">
    <source>
        <dbReference type="PROSITE" id="PS50011"/>
    </source>
</evidence>
<keyword evidence="9" id="KW-0547">Nucleotide-binding</keyword>
<feature type="compositionally biased region" description="Low complexity" evidence="15">
    <location>
        <begin position="667"/>
        <end position="679"/>
    </location>
</feature>
<feature type="compositionally biased region" description="Polar residues" evidence="15">
    <location>
        <begin position="30"/>
        <end position="42"/>
    </location>
</feature>
<evidence type="ECO:0000256" key="12">
    <source>
        <dbReference type="ARBA" id="ARBA00022842"/>
    </source>
</evidence>
<keyword evidence="8" id="KW-0808">Transferase</keyword>
<feature type="compositionally biased region" description="Low complexity" evidence="15">
    <location>
        <begin position="1056"/>
        <end position="1070"/>
    </location>
</feature>
<evidence type="ECO:0000256" key="13">
    <source>
        <dbReference type="ARBA" id="ARBA00047899"/>
    </source>
</evidence>
<dbReference type="InterPro" id="IPR023142">
    <property type="entry name" value="MAST_pre-PK_dom_sf"/>
</dbReference>
<sequence>SCRSSNRKSLGVGTPSPTLSRPLSPLSLHTAASSPLDSPRNVSTSACLNFPFARRAEGRRWSLASLPSSGYGTNPPSSTVSSSSSSQERLHQLPYQPTQDELHFLFKHFRSTDSMTDEDGRPSTVVRPRSRSLSPGRSSVSFDNEIVMMNHVYRERFPKATAQMEERLLEIITHCSPDSSLPLADGVLGFIQHQLVELVRDCLDKSQKGLVTSRYFAELQEKLDKLLHEAYERSESEEVAIIIQLVRKILIIISRPARLLECLEFDPEEFYHLLEAAEGHAKVGQGIKTDIPRYIISQLGLTRDPLEVLNPSGAPQTLTPTRRKPFESDFETIKLISNGAYGAVYLVRHKETRQRFAMKKINRQNLVLRNQIQQAFVERDILTFAENPFVVSMFCSFETRRHLCMVMEYVEGKVERPCVLLITSMGHIKLTDFGLSKIGLMNMTTNLYEGHMEKDTREFIDKQVCGTPEYIAPEVILRQGYGKPVDWWAMGIILYEFLVGCVPFFGDTPEELFGQVVSDEIIWPDGDDALPADAQDLITRLLSQSPLDRLGTGGASEVKQHPFFLGFDWNGLLRQKAEFIPQLEAEDDTSYFDTRSERYHHLASDEDEETNDEESSLEIRQFSSWSHRFSKVRLTCELPNETVLLFDHLLIYLSNLSLAACSLRPRASSSSSQSERSTSPLVMSSTHSLETMPRFALSTDDEEVVVSNLRRIRIRSNSTGGKHSSPKEPAVPRRFGNQLETPDRQRLPCGGKVPKSASVSALSLIITTDDSSGCLQPSPISPRSLSSNPSSRDSSPNRDLSFSPSSLKPPIVIHTSGKKYGFTLQAIRVYMGDSDVYTVHHMVSSVEEGSPAHQAGLCTGDLITHVNGESVQGLVHPEMIELLLKSGSKVALQTIALENTSIKVGPARKTKHKGKMARRSKKSKRRDNYDRRRSILKKLSKQSTVMHSSRSFSSGLHHSVSSSESLPGSPTHSLSPGPSTPCRSPAPDHQTFENNSPQSTSPCSSSPSSPAAHIRPSSLHGLGSKLSTQRYTKVGRRKSTSNIPPSPLACTSSSTSAQQLSPQRSPSPLSGFPPRSPLLKRVQSAEKLSGDLLGDSEAEGRMRDCVIERSEQLVVMRKLNLSERRDSFKKQEAVQEVSFDEPEEKTNTTVTVTTTTPKAQTQHGRFYLNFVIVNICLKALHMFWSYLLHL</sequence>
<dbReference type="EC" id="2.7.11.1" evidence="4"/>
<reference evidence="19" key="1">
    <citation type="submission" date="2021-04" db="EMBL/GenBank/DDBJ databases">
        <authorList>
            <consortium name="Wellcome Sanger Institute Data Sharing"/>
        </authorList>
    </citation>
    <scope>NUCLEOTIDE SEQUENCE [LARGE SCALE GENOMIC DNA]</scope>
</reference>
<dbReference type="PROSITE" id="PS50106">
    <property type="entry name" value="PDZ"/>
    <property type="match status" value="1"/>
</dbReference>
<dbReference type="GeneTree" id="ENSGT00940000157166"/>
<dbReference type="Ensembl" id="ENSSAUT00010021362.1">
    <property type="protein sequence ID" value="ENSSAUP00010020209.1"/>
    <property type="gene ID" value="ENSSAUG00010007484.1"/>
</dbReference>
<feature type="region of interest" description="Disordered" evidence="15">
    <location>
        <begin position="903"/>
        <end position="1077"/>
    </location>
</feature>
<reference evidence="19" key="3">
    <citation type="submission" date="2025-09" db="UniProtKB">
        <authorList>
            <consortium name="Ensembl"/>
        </authorList>
    </citation>
    <scope>IDENTIFICATION</scope>
</reference>
<dbReference type="Gene3D" id="2.30.42.10">
    <property type="match status" value="1"/>
</dbReference>
<evidence type="ECO:0000313" key="19">
    <source>
        <dbReference type="Ensembl" id="ENSSAUP00010020209.1"/>
    </source>
</evidence>
<feature type="compositionally biased region" description="Low complexity" evidence="15">
    <location>
        <begin position="14"/>
        <end position="28"/>
    </location>
</feature>
<keyword evidence="5" id="KW-0963">Cytoplasm</keyword>
<dbReference type="InterPro" id="IPR041489">
    <property type="entry name" value="PDZ_6"/>
</dbReference>
<dbReference type="PANTHER" id="PTHR24356:SF140">
    <property type="entry name" value="MICROTUBULE-ASSOCIATED SERINE_THREONINE-PROTEIN KINASE 3"/>
    <property type="match status" value="1"/>
</dbReference>
<evidence type="ECO:0000256" key="7">
    <source>
        <dbReference type="ARBA" id="ARBA00022553"/>
    </source>
</evidence>
<dbReference type="FunFam" id="1.10.510.10:FF:000012">
    <property type="entry name" value="microtubule-associated serine/threonine-protein kinase 2 isoform X1"/>
    <property type="match status" value="1"/>
</dbReference>
<dbReference type="InterPro" id="IPR015022">
    <property type="entry name" value="MAST_pre-PK_dom"/>
</dbReference>
<feature type="region of interest" description="Disordered" evidence="15">
    <location>
        <begin position="66"/>
        <end position="91"/>
    </location>
</feature>
<keyword evidence="12" id="KW-0460">Magnesium</keyword>
<evidence type="ECO:0000256" key="8">
    <source>
        <dbReference type="ARBA" id="ARBA00022679"/>
    </source>
</evidence>
<feature type="region of interest" description="Disordered" evidence="15">
    <location>
        <begin position="770"/>
        <end position="808"/>
    </location>
</feature>
<evidence type="ECO:0000256" key="9">
    <source>
        <dbReference type="ARBA" id="ARBA00022741"/>
    </source>
</evidence>
<evidence type="ECO:0000256" key="10">
    <source>
        <dbReference type="ARBA" id="ARBA00022777"/>
    </source>
</evidence>
<dbReference type="SUPFAM" id="SSF56112">
    <property type="entry name" value="Protein kinase-like (PK-like)"/>
    <property type="match status" value="1"/>
</dbReference>
<dbReference type="Gene3D" id="3.30.200.20">
    <property type="entry name" value="Phosphorylase Kinase, domain 1"/>
    <property type="match status" value="2"/>
</dbReference>
<comment type="similarity">
    <text evidence="3">Belongs to the protein kinase superfamily. AGC Ser/Thr protein kinase family.</text>
</comment>
<feature type="compositionally biased region" description="Low complexity" evidence="15">
    <location>
        <begin position="122"/>
        <end position="137"/>
    </location>
</feature>
<comment type="catalytic activity">
    <reaction evidence="13">
        <text>L-threonyl-[protein] + ATP = O-phospho-L-threonyl-[protein] + ADP + H(+)</text>
        <dbReference type="Rhea" id="RHEA:46608"/>
        <dbReference type="Rhea" id="RHEA-COMP:11060"/>
        <dbReference type="Rhea" id="RHEA-COMP:11605"/>
        <dbReference type="ChEBI" id="CHEBI:15378"/>
        <dbReference type="ChEBI" id="CHEBI:30013"/>
        <dbReference type="ChEBI" id="CHEBI:30616"/>
        <dbReference type="ChEBI" id="CHEBI:61977"/>
        <dbReference type="ChEBI" id="CHEBI:456216"/>
        <dbReference type="EC" id="2.7.11.1"/>
    </reaction>
</comment>
<feature type="compositionally biased region" description="Low complexity" evidence="15">
    <location>
        <begin position="947"/>
        <end position="973"/>
    </location>
</feature>
<comment type="catalytic activity">
    <reaction evidence="14">
        <text>L-seryl-[protein] + ATP = O-phospho-L-seryl-[protein] + ADP + H(+)</text>
        <dbReference type="Rhea" id="RHEA:17989"/>
        <dbReference type="Rhea" id="RHEA-COMP:9863"/>
        <dbReference type="Rhea" id="RHEA-COMP:11604"/>
        <dbReference type="ChEBI" id="CHEBI:15378"/>
        <dbReference type="ChEBI" id="CHEBI:29999"/>
        <dbReference type="ChEBI" id="CHEBI:30616"/>
        <dbReference type="ChEBI" id="CHEBI:83421"/>
        <dbReference type="ChEBI" id="CHEBI:456216"/>
        <dbReference type="EC" id="2.7.11.1"/>
    </reaction>
</comment>
<dbReference type="Gene3D" id="1.10.510.10">
    <property type="entry name" value="Transferase(Phosphotransferase) domain 1"/>
    <property type="match status" value="1"/>
</dbReference>
<reference evidence="19" key="2">
    <citation type="submission" date="2025-08" db="UniProtKB">
        <authorList>
            <consortium name="Ensembl"/>
        </authorList>
    </citation>
    <scope>IDENTIFICATION</scope>
</reference>